<dbReference type="EMBL" id="PGCI01000173">
    <property type="protein sequence ID" value="PLW35703.1"/>
    <property type="molecule type" value="Genomic_DNA"/>
</dbReference>
<feature type="compositionally biased region" description="Basic and acidic residues" evidence="2">
    <location>
        <begin position="334"/>
        <end position="343"/>
    </location>
</feature>
<accession>A0A2N5UD72</accession>
<feature type="region of interest" description="Disordered" evidence="2">
    <location>
        <begin position="392"/>
        <end position="420"/>
    </location>
</feature>
<feature type="compositionally biased region" description="Low complexity" evidence="2">
    <location>
        <begin position="540"/>
        <end position="557"/>
    </location>
</feature>
<protein>
    <submittedName>
        <fullName evidence="3">Uncharacterized protein</fullName>
    </submittedName>
</protein>
<dbReference type="GO" id="GO:0008289">
    <property type="term" value="F:lipid binding"/>
    <property type="evidence" value="ECO:0007669"/>
    <property type="project" value="TreeGrafter"/>
</dbReference>
<name>A0A2N5UD72_9BASI</name>
<dbReference type="InterPro" id="IPR027267">
    <property type="entry name" value="AH/BAR_dom_sf"/>
</dbReference>
<feature type="compositionally biased region" description="Acidic residues" evidence="2">
    <location>
        <begin position="210"/>
        <end position="225"/>
    </location>
</feature>
<feature type="compositionally biased region" description="Basic and acidic residues" evidence="2">
    <location>
        <begin position="611"/>
        <end position="627"/>
    </location>
</feature>
<evidence type="ECO:0000313" key="4">
    <source>
        <dbReference type="Proteomes" id="UP000235392"/>
    </source>
</evidence>
<dbReference type="Proteomes" id="UP000235392">
    <property type="component" value="Unassembled WGS sequence"/>
</dbReference>
<reference evidence="3 4" key="1">
    <citation type="submission" date="2017-11" db="EMBL/GenBank/DDBJ databases">
        <title>De novo assembly and phasing of dikaryotic genomes from two isolates of Puccinia coronata f. sp. avenae, the causal agent of oat crown rust.</title>
        <authorList>
            <person name="Miller M.E."/>
            <person name="Zhang Y."/>
            <person name="Omidvar V."/>
            <person name="Sperschneider J."/>
            <person name="Schwessinger B."/>
            <person name="Raley C."/>
            <person name="Palmer J.M."/>
            <person name="Garnica D."/>
            <person name="Upadhyaya N."/>
            <person name="Rathjen J."/>
            <person name="Taylor J.M."/>
            <person name="Park R.F."/>
            <person name="Dodds P.N."/>
            <person name="Hirsch C.D."/>
            <person name="Kianian S.F."/>
            <person name="Figueroa M."/>
        </authorList>
    </citation>
    <scope>NUCLEOTIDE SEQUENCE [LARGE SCALE GENOMIC DNA]</scope>
    <source>
        <strain evidence="3">12SD80</strain>
    </source>
</reference>
<comment type="caution">
    <text evidence="3">The sequence shown here is derived from an EMBL/GenBank/DDBJ whole genome shotgun (WGS) entry which is preliminary data.</text>
</comment>
<proteinExistence type="predicted"/>
<sequence>MLYCPDPTSLVSRTPNTAASKTLQELIQVERTHEASFRAWNQESLVANQAINSWALADSADDRIIEVVKQVSHLLTKSVKAQNQYAIALADYRGCLKEIMIRESTLRSIQRQREILLKRLLKLNKQSTLTHPAHSLHLNIKLDDAKRELSVCQKNLKAASDALFNAKQFALRDALTLKLARFEQLGHTIKLNAAQAIQLLAQLDHIDSSADDESDFESCDEDPTLDDTNNLNNPRTESTTVNEQQPTSTKQPIGPSPLATTQQPPTRHQPQQAVSPTIDPNKPKDDQSRGLPEPAAKRRSAVKRRASPRFKKRRSQMAHPVQSTQQPLAVRNPPVDHRSHSETRPQVSGVEPRPQHVRKRSQSLDTEVRMISQHHRTTSPVHHLRQNSLGRLYPASANGSSRVNISSSLNPSSAHHKTRESLHSFKLFSRGMFSKLASKGKRKEDHHQPQLAKHPSHWRHSSQSHPIPDLQAAAVGANPPRREVSLWPTIEPLSLYTDSDEEGEEEESGSGEDSMSTQGDDELETAELGDELGGLGRGQPGAAAAEAAGGGASAESGPSHTTRHSWGTPTTFPGTRRRSRPTTSSSQRQFQQQRGRAGSDAAEEESSGSEGLDRRHITDYLPPDERAGRRRRQREHRRAIDALTRTSLPSPVAAPAILHRMTPVDHHRPIIAGSLSDKENRPALPDYLIQYDSDFDFDDQVDNLVDHRNPHRHHHLQQQQLQHHHQQQQQQHRQEQQHQQQEQEQQQPVLVADDLHRQHLQLEQIQQRLLSQQQKQSSQQQQHQEGHE</sequence>
<evidence type="ECO:0000256" key="2">
    <source>
        <dbReference type="SAM" id="MobiDB-lite"/>
    </source>
</evidence>
<gene>
    <name evidence="3" type="ORF">PCASD_13106</name>
</gene>
<feature type="region of interest" description="Disordered" evidence="2">
    <location>
        <begin position="711"/>
        <end position="746"/>
    </location>
</feature>
<dbReference type="PANTHER" id="PTHR31962">
    <property type="entry name" value="SPHINGOLIPID LONG CHAIN BASE-RESPONSIVE PROTEIN PIL1"/>
    <property type="match status" value="1"/>
</dbReference>
<feature type="region of interest" description="Disordered" evidence="2">
    <location>
        <begin position="437"/>
        <end position="647"/>
    </location>
</feature>
<dbReference type="GO" id="GO:0070941">
    <property type="term" value="P:eisosome assembly"/>
    <property type="evidence" value="ECO:0007669"/>
    <property type="project" value="TreeGrafter"/>
</dbReference>
<feature type="compositionally biased region" description="Polar residues" evidence="2">
    <location>
        <begin position="397"/>
        <end position="413"/>
    </location>
</feature>
<dbReference type="GO" id="GO:0036286">
    <property type="term" value="C:eisosome filament"/>
    <property type="evidence" value="ECO:0007669"/>
    <property type="project" value="TreeGrafter"/>
</dbReference>
<feature type="compositionally biased region" description="Acidic residues" evidence="2">
    <location>
        <begin position="498"/>
        <end position="510"/>
    </location>
</feature>
<feature type="compositionally biased region" description="Low complexity" evidence="2">
    <location>
        <begin position="727"/>
        <end position="746"/>
    </location>
</feature>
<feature type="region of interest" description="Disordered" evidence="2">
    <location>
        <begin position="210"/>
        <end position="366"/>
    </location>
</feature>
<feature type="compositionally biased region" description="Polar residues" evidence="2">
    <location>
        <begin position="235"/>
        <end position="251"/>
    </location>
</feature>
<evidence type="ECO:0000313" key="3">
    <source>
        <dbReference type="EMBL" id="PLW35703.1"/>
    </source>
</evidence>
<feature type="compositionally biased region" description="Basic residues" evidence="2">
    <location>
        <begin position="628"/>
        <end position="637"/>
    </location>
</feature>
<keyword evidence="1" id="KW-0175">Coiled coil</keyword>
<dbReference type="AlphaFoldDB" id="A0A2N5UD72"/>
<dbReference type="InterPro" id="IPR028245">
    <property type="entry name" value="PIL1/LSP1"/>
</dbReference>
<organism evidence="3 4">
    <name type="scientific">Puccinia coronata f. sp. avenae</name>
    <dbReference type="NCBI Taxonomy" id="200324"/>
    <lineage>
        <taxon>Eukaryota</taxon>
        <taxon>Fungi</taxon>
        <taxon>Dikarya</taxon>
        <taxon>Basidiomycota</taxon>
        <taxon>Pucciniomycotina</taxon>
        <taxon>Pucciniomycetes</taxon>
        <taxon>Pucciniales</taxon>
        <taxon>Pucciniaceae</taxon>
        <taxon>Puccinia</taxon>
    </lineage>
</organism>
<dbReference type="Gene3D" id="1.20.1270.60">
    <property type="entry name" value="Arfaptin homology (AH) domain/BAR domain"/>
    <property type="match status" value="1"/>
</dbReference>
<dbReference type="GO" id="GO:0005886">
    <property type="term" value="C:plasma membrane"/>
    <property type="evidence" value="ECO:0007669"/>
    <property type="project" value="TreeGrafter"/>
</dbReference>
<dbReference type="GO" id="GO:0006897">
    <property type="term" value="P:endocytosis"/>
    <property type="evidence" value="ECO:0007669"/>
    <property type="project" value="TreeGrafter"/>
</dbReference>
<feature type="compositionally biased region" description="Low complexity" evidence="2">
    <location>
        <begin position="581"/>
        <end position="600"/>
    </location>
</feature>
<feature type="coiled-coil region" evidence="1">
    <location>
        <begin position="106"/>
        <end position="162"/>
    </location>
</feature>
<feature type="compositionally biased region" description="Acidic residues" evidence="2">
    <location>
        <begin position="519"/>
        <end position="530"/>
    </location>
</feature>
<evidence type="ECO:0000256" key="1">
    <source>
        <dbReference type="SAM" id="Coils"/>
    </source>
</evidence>
<dbReference type="PANTHER" id="PTHR31962:SF1">
    <property type="entry name" value="SPHINGOLIPID LONG CHAIN BASE-RESPONSIVE PROTEIN PIL1"/>
    <property type="match status" value="1"/>
</dbReference>
<feature type="compositionally biased region" description="Low complexity" evidence="2">
    <location>
        <begin position="260"/>
        <end position="272"/>
    </location>
</feature>
<feature type="region of interest" description="Disordered" evidence="2">
    <location>
        <begin position="769"/>
        <end position="788"/>
    </location>
</feature>
<feature type="compositionally biased region" description="Basic residues" evidence="2">
    <location>
        <begin position="711"/>
        <end position="726"/>
    </location>
</feature>
<feature type="compositionally biased region" description="Basic residues" evidence="2">
    <location>
        <begin position="297"/>
        <end position="316"/>
    </location>
</feature>